<evidence type="ECO:0000313" key="1">
    <source>
        <dbReference type="EMBL" id="SMG36531.1"/>
    </source>
</evidence>
<accession>A0A1X7K644</accession>
<protein>
    <submittedName>
        <fullName evidence="1">Uncharacterized protein</fullName>
    </submittedName>
</protein>
<evidence type="ECO:0000313" key="2">
    <source>
        <dbReference type="Proteomes" id="UP000193228"/>
    </source>
</evidence>
<organism evidence="1 2">
    <name type="scientific">Paraburkholderia susongensis</name>
    <dbReference type="NCBI Taxonomy" id="1515439"/>
    <lineage>
        <taxon>Bacteria</taxon>
        <taxon>Pseudomonadati</taxon>
        <taxon>Pseudomonadota</taxon>
        <taxon>Betaproteobacteria</taxon>
        <taxon>Burkholderiales</taxon>
        <taxon>Burkholderiaceae</taxon>
        <taxon>Paraburkholderia</taxon>
    </lineage>
</organism>
<dbReference type="STRING" id="1515439.SAMN06265784_103407"/>
<gene>
    <name evidence="1" type="ORF">SAMN06265784_103407</name>
</gene>
<name>A0A1X7K644_9BURK</name>
<proteinExistence type="predicted"/>
<keyword evidence="2" id="KW-1185">Reference proteome</keyword>
<dbReference type="AlphaFoldDB" id="A0A1X7K644"/>
<dbReference type="Proteomes" id="UP000193228">
    <property type="component" value="Unassembled WGS sequence"/>
</dbReference>
<sequence>MSSELFGENNIRKLLTNPDLKIVLDSPGNEYRFEYFTTSTKDRISGEPRLTRTYRLIDLVRGGITPEPWETYDIDKQTVTIANLIKFSGYRMTKIISGWQVTCPACGHVTRGKTWESIPKKCTALASKKCRSAIDDMNAIELLFAAPTQDIILQRVDS</sequence>
<reference evidence="2" key="1">
    <citation type="submission" date="2017-04" db="EMBL/GenBank/DDBJ databases">
        <authorList>
            <person name="Varghese N."/>
            <person name="Submissions S."/>
        </authorList>
    </citation>
    <scope>NUCLEOTIDE SEQUENCE [LARGE SCALE GENOMIC DNA]</scope>
    <source>
        <strain evidence="2">LMG 29540</strain>
    </source>
</reference>
<dbReference type="EMBL" id="FXAT01000003">
    <property type="protein sequence ID" value="SMG36531.1"/>
    <property type="molecule type" value="Genomic_DNA"/>
</dbReference>
<dbReference type="OrthoDB" id="9135495at2"/>
<dbReference type="RefSeq" id="WP_143808889.1">
    <property type="nucleotide sequence ID" value="NZ_FXAT01000003.1"/>
</dbReference>